<reference evidence="12 13" key="1">
    <citation type="journal article" date="2014" name="PLoS ONE">
        <title>Grimontia indica AK16(T), sp. nov., Isolated from a Seawater Sample Reports the Presence of Pathogenic Genes Similar to Vibrio Genus.</title>
        <authorList>
            <person name="Singh A."/>
            <person name="Vaidya B."/>
            <person name="Khatri I."/>
            <person name="Srinivas T.N."/>
            <person name="Subramanian S."/>
            <person name="Korpole S."/>
            <person name="Pinnaka A.K."/>
        </authorList>
    </citation>
    <scope>NUCLEOTIDE SEQUENCE [LARGE SCALE GENOMIC DNA]</scope>
    <source>
        <strain evidence="12 13">AK16</strain>
    </source>
</reference>
<dbReference type="GO" id="GO:0005829">
    <property type="term" value="C:cytosol"/>
    <property type="evidence" value="ECO:0007669"/>
    <property type="project" value="TreeGrafter"/>
</dbReference>
<dbReference type="SUPFAM" id="SSF52374">
    <property type="entry name" value="Nucleotidylyl transferase"/>
    <property type="match status" value="1"/>
</dbReference>
<evidence type="ECO:0000313" key="13">
    <source>
        <dbReference type="Proteomes" id="UP000011223"/>
    </source>
</evidence>
<evidence type="ECO:0000256" key="10">
    <source>
        <dbReference type="RuleBase" id="RU363036"/>
    </source>
</evidence>
<dbReference type="FunFam" id="1.10.240.10:FF:000002">
    <property type="entry name" value="Tryptophan--tRNA ligase"/>
    <property type="match status" value="1"/>
</dbReference>
<keyword evidence="4 9" id="KW-0547">Nucleotide-binding</keyword>
<dbReference type="PRINTS" id="PR01039">
    <property type="entry name" value="TRNASYNTHTRP"/>
</dbReference>
<keyword evidence="5 9" id="KW-0067">ATP-binding</keyword>
<feature type="compositionally biased region" description="Basic and acidic residues" evidence="11">
    <location>
        <begin position="1"/>
        <end position="10"/>
    </location>
</feature>
<feature type="binding site" evidence="9">
    <location>
        <begin position="211"/>
        <end position="215"/>
    </location>
    <ligand>
        <name>ATP</name>
        <dbReference type="ChEBI" id="CHEBI:30616"/>
    </ligand>
</feature>
<keyword evidence="2 9" id="KW-0963">Cytoplasm</keyword>
<dbReference type="CDD" id="cd00806">
    <property type="entry name" value="TrpRS_core"/>
    <property type="match status" value="1"/>
</dbReference>
<dbReference type="Gene3D" id="3.40.50.620">
    <property type="entry name" value="HUPs"/>
    <property type="match status" value="1"/>
</dbReference>
<feature type="binding site" evidence="9">
    <location>
        <position position="202"/>
    </location>
    <ligand>
        <name>ATP</name>
        <dbReference type="ChEBI" id="CHEBI:30616"/>
    </ligand>
</feature>
<dbReference type="InterPro" id="IPR014729">
    <property type="entry name" value="Rossmann-like_a/b/a_fold"/>
</dbReference>
<evidence type="ECO:0000256" key="3">
    <source>
        <dbReference type="ARBA" id="ARBA00022598"/>
    </source>
</evidence>
<dbReference type="GO" id="GO:0006436">
    <property type="term" value="P:tryptophanyl-tRNA aminoacylation"/>
    <property type="evidence" value="ECO:0007669"/>
    <property type="project" value="UniProtKB-UniRule"/>
</dbReference>
<dbReference type="InterPro" id="IPR002305">
    <property type="entry name" value="aa-tRNA-synth_Ic"/>
</dbReference>
<evidence type="ECO:0000256" key="9">
    <source>
        <dbReference type="HAMAP-Rule" id="MF_00140"/>
    </source>
</evidence>
<keyword evidence="3 9" id="KW-0436">Ligase</keyword>
<comment type="subunit">
    <text evidence="9">Homodimer.</text>
</comment>
<feature type="binding site" evidence="9">
    <location>
        <begin position="163"/>
        <end position="165"/>
    </location>
    <ligand>
        <name>ATP</name>
        <dbReference type="ChEBI" id="CHEBI:30616"/>
    </ligand>
</feature>
<name>R1GZV2_9GAMM</name>
<keyword evidence="7 9" id="KW-0030">Aminoacyl-tRNA synthetase</keyword>
<dbReference type="InterPro" id="IPR024109">
    <property type="entry name" value="Trp-tRNA-ligase_bac-type"/>
</dbReference>
<keyword evidence="6 9" id="KW-0648">Protein biosynthesis</keyword>
<evidence type="ECO:0000256" key="11">
    <source>
        <dbReference type="SAM" id="MobiDB-lite"/>
    </source>
</evidence>
<dbReference type="PANTHER" id="PTHR43766">
    <property type="entry name" value="TRYPTOPHAN--TRNA LIGASE, MITOCHONDRIAL"/>
    <property type="match status" value="1"/>
</dbReference>
<dbReference type="GO" id="GO:0004830">
    <property type="term" value="F:tryptophan-tRNA ligase activity"/>
    <property type="evidence" value="ECO:0007669"/>
    <property type="project" value="UniProtKB-UniRule"/>
</dbReference>
<protein>
    <recommendedName>
        <fullName evidence="9">Tryptophan--tRNA ligase</fullName>
        <ecNumber evidence="9">6.1.1.2</ecNumber>
    </recommendedName>
    <alternativeName>
        <fullName evidence="9">Tryptophanyl-tRNA synthetase</fullName>
        <shortName evidence="9">TrpRS</shortName>
    </alternativeName>
</protein>
<dbReference type="GO" id="GO:0005524">
    <property type="term" value="F:ATP binding"/>
    <property type="evidence" value="ECO:0007669"/>
    <property type="project" value="UniProtKB-UniRule"/>
</dbReference>
<accession>R1GZV2</accession>
<comment type="function">
    <text evidence="9">Catalyzes the attachment of tryptophan to tRNA(Trp).</text>
</comment>
<dbReference type="eggNOG" id="COG0180">
    <property type="taxonomic scope" value="Bacteria"/>
</dbReference>
<dbReference type="Pfam" id="PF00579">
    <property type="entry name" value="tRNA-synt_1b"/>
    <property type="match status" value="1"/>
</dbReference>
<feature type="short sequence motif" description="'HIGH' region" evidence="9">
    <location>
        <begin position="28"/>
        <end position="36"/>
    </location>
</feature>
<dbReference type="EC" id="6.1.1.2" evidence="9"/>
<feature type="binding site" evidence="9">
    <location>
        <position position="151"/>
    </location>
    <ligand>
        <name>L-tryptophan</name>
        <dbReference type="ChEBI" id="CHEBI:57912"/>
    </ligand>
</feature>
<evidence type="ECO:0000256" key="7">
    <source>
        <dbReference type="ARBA" id="ARBA00023146"/>
    </source>
</evidence>
<feature type="binding site" evidence="9">
    <location>
        <begin position="35"/>
        <end position="36"/>
    </location>
    <ligand>
        <name>ATP</name>
        <dbReference type="ChEBI" id="CHEBI:30616"/>
    </ligand>
</feature>
<gene>
    <name evidence="9" type="primary">trpS</name>
    <name evidence="12" type="ORF">D515_01555</name>
</gene>
<evidence type="ECO:0000256" key="6">
    <source>
        <dbReference type="ARBA" id="ARBA00022917"/>
    </source>
</evidence>
<organism evidence="12 13">
    <name type="scientific">Grimontia indica</name>
    <dbReference type="NCBI Taxonomy" id="1056512"/>
    <lineage>
        <taxon>Bacteria</taxon>
        <taxon>Pseudomonadati</taxon>
        <taxon>Pseudomonadota</taxon>
        <taxon>Gammaproteobacteria</taxon>
        <taxon>Vibrionales</taxon>
        <taxon>Vibrionaceae</taxon>
        <taxon>Grimontia</taxon>
    </lineage>
</organism>
<comment type="caution">
    <text evidence="12">The sequence shown here is derived from an EMBL/GenBank/DDBJ whole genome shotgun (WGS) entry which is preliminary data.</text>
</comment>
<evidence type="ECO:0000256" key="2">
    <source>
        <dbReference type="ARBA" id="ARBA00022490"/>
    </source>
</evidence>
<evidence type="ECO:0000256" key="5">
    <source>
        <dbReference type="ARBA" id="ARBA00022840"/>
    </source>
</evidence>
<evidence type="ECO:0000256" key="1">
    <source>
        <dbReference type="ARBA" id="ARBA00005594"/>
    </source>
</evidence>
<sequence>MLAELTDRNRKNMSNPTTKPIVLSGVQPSGELSIGNYIGALRQWEQMQDDYDCQYCIVDLHAITVRQEAEKLREATLDSLALCLAVGVTPEKSNLFIQSHVPEHAQLGWVLNCYTQMGELNRMTQFKDKSARHAENINAGLFGYPVLMAADILLYQANQVPVGNDQKQHLELARDIATRFNNVYGEVFTVPEPYIPQVGARVMSLQDPTKKMSKSDDNRNNVIGLLEDPKAIAKKIKRAVTDSDEPPRVLFDIESKPGVANLMGLMSVATGKTFAEIEAEYEGKMYGHLKTDTADAVVAMLEPVQTRYQEFRADRAYLDQVMKAGSEKASARAADTLKKVYEAVGFVACP</sequence>
<dbReference type="InterPro" id="IPR002306">
    <property type="entry name" value="Trp-tRNA-ligase"/>
</dbReference>
<feature type="binding site" evidence="9">
    <location>
        <begin position="27"/>
        <end position="29"/>
    </location>
    <ligand>
        <name>ATP</name>
        <dbReference type="ChEBI" id="CHEBI:30616"/>
    </ligand>
</feature>
<dbReference type="NCBIfam" id="TIGR00233">
    <property type="entry name" value="trpS"/>
    <property type="match status" value="1"/>
</dbReference>
<feature type="short sequence motif" description="'KMSKS' region" evidence="9">
    <location>
        <begin position="211"/>
        <end position="215"/>
    </location>
</feature>
<dbReference type="FunFam" id="3.40.50.620:FF:000024">
    <property type="entry name" value="Tryptophan--tRNA ligase"/>
    <property type="match status" value="1"/>
</dbReference>
<evidence type="ECO:0000313" key="12">
    <source>
        <dbReference type="EMBL" id="EOD81649.1"/>
    </source>
</evidence>
<dbReference type="Proteomes" id="UP000011223">
    <property type="component" value="Unassembled WGS sequence"/>
</dbReference>
<dbReference type="AlphaFoldDB" id="R1GZV2"/>
<dbReference type="InterPro" id="IPR050203">
    <property type="entry name" value="Trp-tRNA_synthetase"/>
</dbReference>
<evidence type="ECO:0000256" key="8">
    <source>
        <dbReference type="ARBA" id="ARBA00049929"/>
    </source>
</evidence>
<dbReference type="EMBL" id="ANFM02000002">
    <property type="protein sequence ID" value="EOD81649.1"/>
    <property type="molecule type" value="Genomic_DNA"/>
</dbReference>
<comment type="catalytic activity">
    <reaction evidence="8 9">
        <text>tRNA(Trp) + L-tryptophan + ATP = L-tryptophyl-tRNA(Trp) + AMP + diphosphate + H(+)</text>
        <dbReference type="Rhea" id="RHEA:24080"/>
        <dbReference type="Rhea" id="RHEA-COMP:9671"/>
        <dbReference type="Rhea" id="RHEA-COMP:9705"/>
        <dbReference type="ChEBI" id="CHEBI:15378"/>
        <dbReference type="ChEBI" id="CHEBI:30616"/>
        <dbReference type="ChEBI" id="CHEBI:33019"/>
        <dbReference type="ChEBI" id="CHEBI:57912"/>
        <dbReference type="ChEBI" id="CHEBI:78442"/>
        <dbReference type="ChEBI" id="CHEBI:78535"/>
        <dbReference type="ChEBI" id="CHEBI:456215"/>
        <dbReference type="EC" id="6.1.1.2"/>
    </reaction>
</comment>
<dbReference type="HAMAP" id="MF_00140_B">
    <property type="entry name" value="Trp_tRNA_synth_B"/>
    <property type="match status" value="1"/>
</dbReference>
<evidence type="ECO:0000256" key="4">
    <source>
        <dbReference type="ARBA" id="ARBA00022741"/>
    </source>
</evidence>
<dbReference type="Gene3D" id="1.10.240.10">
    <property type="entry name" value="Tyrosyl-Transfer RNA Synthetase"/>
    <property type="match status" value="1"/>
</dbReference>
<keyword evidence="13" id="KW-1185">Reference proteome</keyword>
<comment type="subcellular location">
    <subcellularLocation>
        <location evidence="9">Cytoplasm</location>
    </subcellularLocation>
</comment>
<comment type="similarity">
    <text evidence="1 9 10">Belongs to the class-I aminoacyl-tRNA synthetase family.</text>
</comment>
<proteinExistence type="inferred from homology"/>
<dbReference type="PANTHER" id="PTHR43766:SF1">
    <property type="entry name" value="TRYPTOPHAN--TRNA LIGASE, MITOCHONDRIAL"/>
    <property type="match status" value="1"/>
</dbReference>
<feature type="region of interest" description="Disordered" evidence="11">
    <location>
        <begin position="1"/>
        <end position="21"/>
    </location>
</feature>